<sequence>MKINREMVTQAGLKLLNEIGLEQLTLRRLGTELNVQAATIYWHFKSKEELLDEMATTVLTEGAANLLPRRNSSGWRVWASTYGEGLRKTLMGYRDGARMASGTRLTTTEPLKTTEKIAAQLVACGFTVRGAVVLLSTIYNYTLSFAMEEQAVFPTPGKRSSSYSIEGRNARLDPEIFPYHRQASSILFDRYDRRYREGLELILKGAEWQSTEIPAAR</sequence>
<dbReference type="SUPFAM" id="SSF46689">
    <property type="entry name" value="Homeodomain-like"/>
    <property type="match status" value="1"/>
</dbReference>
<dbReference type="InterPro" id="IPR036271">
    <property type="entry name" value="Tet_transcr_reg_TetR-rel_C_sf"/>
</dbReference>
<dbReference type="PROSITE" id="PS50977">
    <property type="entry name" value="HTH_TETR_2"/>
    <property type="match status" value="1"/>
</dbReference>
<dbReference type="AlphaFoldDB" id="A0A239DVQ1"/>
<evidence type="ECO:0000259" key="7">
    <source>
        <dbReference type="PROSITE" id="PS50977"/>
    </source>
</evidence>
<accession>A0A239DVQ1</accession>
<protein>
    <submittedName>
        <fullName evidence="8">Transcriptional regulator, TetR family</fullName>
    </submittedName>
</protein>
<dbReference type="Proteomes" id="UP000198356">
    <property type="component" value="Unassembled WGS sequence"/>
</dbReference>
<dbReference type="Pfam" id="PF00440">
    <property type="entry name" value="TetR_N"/>
    <property type="match status" value="1"/>
</dbReference>
<evidence type="ECO:0000256" key="5">
    <source>
        <dbReference type="ARBA" id="ARBA00023163"/>
    </source>
</evidence>
<gene>
    <name evidence="8" type="ORF">SAMN05421770_101666</name>
</gene>
<evidence type="ECO:0000313" key="9">
    <source>
        <dbReference type="Proteomes" id="UP000198356"/>
    </source>
</evidence>
<dbReference type="EMBL" id="FZOU01000001">
    <property type="protein sequence ID" value="SNS36407.1"/>
    <property type="molecule type" value="Genomic_DNA"/>
</dbReference>
<dbReference type="Gene3D" id="1.10.10.60">
    <property type="entry name" value="Homeodomain-like"/>
    <property type="match status" value="1"/>
</dbReference>
<dbReference type="GO" id="GO:0003677">
    <property type="term" value="F:DNA binding"/>
    <property type="evidence" value="ECO:0007669"/>
    <property type="project" value="UniProtKB-UniRule"/>
</dbReference>
<dbReference type="InterPro" id="IPR003012">
    <property type="entry name" value="Tet_transcr_reg_TetR"/>
</dbReference>
<dbReference type="Gene3D" id="1.10.357.10">
    <property type="entry name" value="Tetracycline Repressor, domain 2"/>
    <property type="match status" value="1"/>
</dbReference>
<dbReference type="InterPro" id="IPR023772">
    <property type="entry name" value="DNA-bd_HTH_TetR-type_CS"/>
</dbReference>
<feature type="domain" description="HTH tetR-type" evidence="7">
    <location>
        <begin position="2"/>
        <end position="62"/>
    </location>
</feature>
<comment type="function">
    <text evidence="1">TetR is the repressor of the tetracycline resistance element; its N-terminal region forms a helix-turn-helix structure and binds DNA. Binding of tetracycline to TetR reduces the repressor affinity for the tetracycline resistance gene (tetA) promoter operator sites.</text>
</comment>
<organism evidence="8 9">
    <name type="scientific">Granulicella rosea</name>
    <dbReference type="NCBI Taxonomy" id="474952"/>
    <lineage>
        <taxon>Bacteria</taxon>
        <taxon>Pseudomonadati</taxon>
        <taxon>Acidobacteriota</taxon>
        <taxon>Terriglobia</taxon>
        <taxon>Terriglobales</taxon>
        <taxon>Acidobacteriaceae</taxon>
        <taxon>Granulicella</taxon>
    </lineage>
</organism>
<evidence type="ECO:0000256" key="3">
    <source>
        <dbReference type="ARBA" id="ARBA00023015"/>
    </source>
</evidence>
<evidence type="ECO:0000256" key="2">
    <source>
        <dbReference type="ARBA" id="ARBA00022491"/>
    </source>
</evidence>
<dbReference type="PROSITE" id="PS01081">
    <property type="entry name" value="HTH_TETR_1"/>
    <property type="match status" value="1"/>
</dbReference>
<keyword evidence="9" id="KW-1185">Reference proteome</keyword>
<feature type="DNA-binding region" description="H-T-H motif" evidence="6">
    <location>
        <begin position="25"/>
        <end position="44"/>
    </location>
</feature>
<evidence type="ECO:0000256" key="4">
    <source>
        <dbReference type="ARBA" id="ARBA00023125"/>
    </source>
</evidence>
<proteinExistence type="predicted"/>
<name>A0A239DVQ1_9BACT</name>
<dbReference type="PRINTS" id="PR00400">
    <property type="entry name" value="TETREPRESSOR"/>
</dbReference>
<dbReference type="Pfam" id="PF02909">
    <property type="entry name" value="TetR_C_1"/>
    <property type="match status" value="1"/>
</dbReference>
<evidence type="ECO:0000313" key="8">
    <source>
        <dbReference type="EMBL" id="SNS36407.1"/>
    </source>
</evidence>
<dbReference type="PRINTS" id="PR00455">
    <property type="entry name" value="HTHTETR"/>
</dbReference>
<dbReference type="GO" id="GO:0046677">
    <property type="term" value="P:response to antibiotic"/>
    <property type="evidence" value="ECO:0007669"/>
    <property type="project" value="InterPro"/>
</dbReference>
<keyword evidence="3" id="KW-0805">Transcription regulation</keyword>
<evidence type="ECO:0000256" key="6">
    <source>
        <dbReference type="PROSITE-ProRule" id="PRU00335"/>
    </source>
</evidence>
<keyword evidence="2" id="KW-0678">Repressor</keyword>
<dbReference type="InterPro" id="IPR001647">
    <property type="entry name" value="HTH_TetR"/>
</dbReference>
<dbReference type="InterPro" id="IPR009057">
    <property type="entry name" value="Homeodomain-like_sf"/>
</dbReference>
<keyword evidence="4 6" id="KW-0238">DNA-binding</keyword>
<keyword evidence="5" id="KW-0804">Transcription</keyword>
<evidence type="ECO:0000256" key="1">
    <source>
        <dbReference type="ARBA" id="ARBA00002856"/>
    </source>
</evidence>
<dbReference type="GO" id="GO:0045892">
    <property type="term" value="P:negative regulation of DNA-templated transcription"/>
    <property type="evidence" value="ECO:0007669"/>
    <property type="project" value="InterPro"/>
</dbReference>
<dbReference type="InterPro" id="IPR004111">
    <property type="entry name" value="Repressor_TetR_C"/>
</dbReference>
<dbReference type="RefSeq" id="WP_176441556.1">
    <property type="nucleotide sequence ID" value="NZ_FZOU01000001.1"/>
</dbReference>
<reference evidence="8 9" key="1">
    <citation type="submission" date="2017-06" db="EMBL/GenBank/DDBJ databases">
        <authorList>
            <person name="Kim H.J."/>
            <person name="Triplett B.A."/>
        </authorList>
    </citation>
    <scope>NUCLEOTIDE SEQUENCE [LARGE SCALE GENOMIC DNA]</scope>
    <source>
        <strain evidence="8 9">DSM 18704</strain>
    </source>
</reference>
<dbReference type="SUPFAM" id="SSF48498">
    <property type="entry name" value="Tetracyclin repressor-like, C-terminal domain"/>
    <property type="match status" value="1"/>
</dbReference>